<name>A0A852VS88_9MICO</name>
<dbReference type="PROSITE" id="PS51186">
    <property type="entry name" value="GNAT"/>
    <property type="match status" value="2"/>
</dbReference>
<feature type="domain" description="N-acetyltransferase" evidence="1">
    <location>
        <begin position="26"/>
        <end position="196"/>
    </location>
</feature>
<keyword evidence="2" id="KW-0808">Transferase</keyword>
<dbReference type="Pfam" id="PF13302">
    <property type="entry name" value="Acetyltransf_3"/>
    <property type="match status" value="2"/>
</dbReference>
<comment type="caution">
    <text evidence="2">The sequence shown here is derived from an EMBL/GenBank/DDBJ whole genome shotgun (WGS) entry which is preliminary data.</text>
</comment>
<dbReference type="AlphaFoldDB" id="A0A852VS88"/>
<dbReference type="EMBL" id="JACCAE010000001">
    <property type="protein sequence ID" value="NYF99136.1"/>
    <property type="molecule type" value="Genomic_DNA"/>
</dbReference>
<dbReference type="Proteomes" id="UP000554054">
    <property type="component" value="Unassembled WGS sequence"/>
</dbReference>
<protein>
    <submittedName>
        <fullName evidence="2">RimJ/RimL family protein N-acetyltransferase</fullName>
    </submittedName>
</protein>
<dbReference type="InterPro" id="IPR016181">
    <property type="entry name" value="Acyl_CoA_acyltransferase"/>
</dbReference>
<dbReference type="RefSeq" id="WP_185991876.1">
    <property type="nucleotide sequence ID" value="NZ_JACCAE010000001.1"/>
</dbReference>
<accession>A0A852VS88</accession>
<gene>
    <name evidence="2" type="ORF">BJY20_002528</name>
</gene>
<evidence type="ECO:0000259" key="1">
    <source>
        <dbReference type="PROSITE" id="PS51186"/>
    </source>
</evidence>
<dbReference type="Gene3D" id="3.40.630.30">
    <property type="match status" value="2"/>
</dbReference>
<dbReference type="InterPro" id="IPR000182">
    <property type="entry name" value="GNAT_dom"/>
</dbReference>
<proteinExistence type="predicted"/>
<organism evidence="2 3">
    <name type="scientific">Janibacter cremeus</name>
    <dbReference type="NCBI Taxonomy" id="1285192"/>
    <lineage>
        <taxon>Bacteria</taxon>
        <taxon>Bacillati</taxon>
        <taxon>Actinomycetota</taxon>
        <taxon>Actinomycetes</taxon>
        <taxon>Micrococcales</taxon>
        <taxon>Intrasporangiaceae</taxon>
        <taxon>Janibacter</taxon>
    </lineage>
</organism>
<dbReference type="PANTHER" id="PTHR43792">
    <property type="entry name" value="GNAT FAMILY, PUTATIVE (AFU_ORTHOLOGUE AFUA_3G00765)-RELATED-RELATED"/>
    <property type="match status" value="1"/>
</dbReference>
<dbReference type="InterPro" id="IPR051531">
    <property type="entry name" value="N-acetyltransferase"/>
</dbReference>
<dbReference type="SUPFAM" id="SSF55729">
    <property type="entry name" value="Acyl-CoA N-acyltransferases (Nat)"/>
    <property type="match status" value="2"/>
</dbReference>
<evidence type="ECO:0000313" key="2">
    <source>
        <dbReference type="EMBL" id="NYF99136.1"/>
    </source>
</evidence>
<feature type="domain" description="N-acetyltransferase" evidence="1">
    <location>
        <begin position="216"/>
        <end position="386"/>
    </location>
</feature>
<dbReference type="GO" id="GO:0016747">
    <property type="term" value="F:acyltransferase activity, transferring groups other than amino-acyl groups"/>
    <property type="evidence" value="ECO:0007669"/>
    <property type="project" value="InterPro"/>
</dbReference>
<keyword evidence="3" id="KW-1185">Reference proteome</keyword>
<reference evidence="2 3" key="1">
    <citation type="submission" date="2020-07" db="EMBL/GenBank/DDBJ databases">
        <title>Sequencing the genomes of 1000 actinobacteria strains.</title>
        <authorList>
            <person name="Klenk H.-P."/>
        </authorList>
    </citation>
    <scope>NUCLEOTIDE SEQUENCE [LARGE SCALE GENOMIC DNA]</scope>
    <source>
        <strain evidence="2 3">DSM 26154</strain>
    </source>
</reference>
<sequence length="387" mass="41763">MNDDPQHGVPTGSFPEVVPVLTDGPVRLRAMSEEDLPALVEQSNDPDTVEWTSVPQPYDLGSAREFLAAHASGWSDPDGTLHWAIELLPRDGAPGYPFAGIIDLRPRAKGEAWQTGFVLHPAARGRGAMSGALRLAARWAFDHGAPSLYWWAARGNFASWRVAHACGFTHHGTLPSRVHHRDLGSSDAWVASLLPDQAMMPRRAWVEPTLIEAEGLRLRPIRDDDRAVAEPHDHPAHHMPAHGIPSPQTFQDWLLRRREGMSLGRSVNWCIADATSDDPLGEVLVFVRDGSLVEGGTAELGYALRPSARGRGVAGRAARLATEHALRPVAEGGLGLRRLVAETAADNEASNAVLAGVGFTVWGRESAADAPGGSARPALHWERLAAQ</sequence>
<evidence type="ECO:0000313" key="3">
    <source>
        <dbReference type="Proteomes" id="UP000554054"/>
    </source>
</evidence>